<protein>
    <submittedName>
        <fullName evidence="2">Uncharacterized protein</fullName>
    </submittedName>
</protein>
<reference evidence="2" key="2">
    <citation type="submission" date="2020-05" db="UniProtKB">
        <authorList>
            <consortium name="EnsemblMetazoa"/>
        </authorList>
    </citation>
    <scope>IDENTIFICATION</scope>
    <source>
        <strain evidence="2">wikel</strain>
    </source>
</reference>
<dbReference type="AlphaFoldDB" id="A0A1S4L346"/>
<dbReference type="EnsemblMetazoa" id="ISCW008073-RA">
    <property type="protein sequence ID" value="ISCW008073-PA"/>
    <property type="gene ID" value="ISCW008073"/>
</dbReference>
<reference evidence="3" key="1">
    <citation type="submission" date="2008-03" db="EMBL/GenBank/DDBJ databases">
        <title>Annotation of Ixodes scapularis.</title>
        <authorList>
            <consortium name="Ixodes scapularis Genome Project Consortium"/>
            <person name="Caler E."/>
            <person name="Hannick L.I."/>
            <person name="Bidwell S."/>
            <person name="Joardar V."/>
            <person name="Thiagarajan M."/>
            <person name="Amedeo P."/>
            <person name="Galinsky K.J."/>
            <person name="Schobel S."/>
            <person name="Inman J."/>
            <person name="Hostetler J."/>
            <person name="Miller J."/>
            <person name="Hammond M."/>
            <person name="Megy K."/>
            <person name="Lawson D."/>
            <person name="Kodira C."/>
            <person name="Sutton G."/>
            <person name="Meyer J."/>
            <person name="Hill C.A."/>
            <person name="Birren B."/>
            <person name="Nene V."/>
            <person name="Collins F."/>
            <person name="Alarcon-Chaidez F."/>
            <person name="Wikel S."/>
            <person name="Strausberg R."/>
        </authorList>
    </citation>
    <scope>NUCLEOTIDE SEQUENCE [LARGE SCALE GENOMIC DNA]</scope>
    <source>
        <strain evidence="3">Wikel</strain>
    </source>
</reference>
<dbReference type="EMBL" id="ABJB010965032">
    <property type="status" value="NOT_ANNOTATED_CDS"/>
    <property type="molecule type" value="Genomic_DNA"/>
</dbReference>
<proteinExistence type="predicted"/>
<organism evidence="2 3">
    <name type="scientific">Ixodes scapularis</name>
    <name type="common">Black-legged tick</name>
    <name type="synonym">Deer tick</name>
    <dbReference type="NCBI Taxonomy" id="6945"/>
    <lineage>
        <taxon>Eukaryota</taxon>
        <taxon>Metazoa</taxon>
        <taxon>Ecdysozoa</taxon>
        <taxon>Arthropoda</taxon>
        <taxon>Chelicerata</taxon>
        <taxon>Arachnida</taxon>
        <taxon>Acari</taxon>
        <taxon>Parasitiformes</taxon>
        <taxon>Ixodida</taxon>
        <taxon>Ixodoidea</taxon>
        <taxon>Ixodidae</taxon>
        <taxon>Ixodinae</taxon>
        <taxon>Ixodes</taxon>
    </lineage>
</organism>
<name>A0A1S4L346_IXOSC</name>
<keyword evidence="3" id="KW-1185">Reference proteome</keyword>
<dbReference type="Proteomes" id="UP000001555">
    <property type="component" value="Unassembled WGS sequence"/>
</dbReference>
<accession>A0A1S4L346</accession>
<evidence type="ECO:0000313" key="3">
    <source>
        <dbReference type="Proteomes" id="UP000001555"/>
    </source>
</evidence>
<dbReference type="InParanoid" id="A0A1S4L346"/>
<feature type="compositionally biased region" description="Pro residues" evidence="1">
    <location>
        <begin position="61"/>
        <end position="70"/>
    </location>
</feature>
<dbReference type="VEuPathDB" id="VectorBase:ISCW008073"/>
<sequence>LPPQDLLGPEELRICERSHRRRRGHGAAAGQLGHPVPLCFRAGRNDREPTERPAGVVLPGQSPPPSPPPVSLTVMSP</sequence>
<evidence type="ECO:0000313" key="2">
    <source>
        <dbReference type="EnsemblMetazoa" id="ISCW008073-PA"/>
    </source>
</evidence>
<evidence type="ECO:0000256" key="1">
    <source>
        <dbReference type="SAM" id="MobiDB-lite"/>
    </source>
</evidence>
<feature type="region of interest" description="Disordered" evidence="1">
    <location>
        <begin position="19"/>
        <end position="77"/>
    </location>
</feature>